<feature type="compositionally biased region" description="Acidic residues" evidence="11">
    <location>
        <begin position="398"/>
        <end position="409"/>
    </location>
</feature>
<dbReference type="GO" id="GO:0000796">
    <property type="term" value="C:condensin complex"/>
    <property type="evidence" value="ECO:0007669"/>
    <property type="project" value="InterPro"/>
</dbReference>
<feature type="region of interest" description="Disordered" evidence="11">
    <location>
        <begin position="265"/>
        <end position="291"/>
    </location>
</feature>
<reference evidence="12" key="1">
    <citation type="submission" date="2020-06" db="EMBL/GenBank/DDBJ databases">
        <authorList>
            <consortium name="Plant Systems Biology data submission"/>
        </authorList>
    </citation>
    <scope>NUCLEOTIDE SEQUENCE</scope>
    <source>
        <strain evidence="12">D6</strain>
    </source>
</reference>
<dbReference type="OrthoDB" id="362021at2759"/>
<evidence type="ECO:0000256" key="9">
    <source>
        <dbReference type="ARBA" id="ARBA00023067"/>
    </source>
</evidence>
<gene>
    <name evidence="12" type="ORF">SEMRO_293_G109920.1</name>
</gene>
<dbReference type="Pfam" id="PF05786">
    <property type="entry name" value="Cnd2"/>
    <property type="match status" value="1"/>
</dbReference>
<dbReference type="PANTHER" id="PTHR13108:SF9">
    <property type="entry name" value="CONDENSIN COMPLEX SUBUNIT 2"/>
    <property type="match status" value="1"/>
</dbReference>
<keyword evidence="13" id="KW-1185">Reference proteome</keyword>
<comment type="subcellular location">
    <subcellularLocation>
        <location evidence="1">Chromosome</location>
    </subcellularLocation>
    <subcellularLocation>
        <location evidence="2">Cytoplasm</location>
    </subcellularLocation>
</comment>
<evidence type="ECO:0000256" key="6">
    <source>
        <dbReference type="ARBA" id="ARBA00022490"/>
    </source>
</evidence>
<evidence type="ECO:0000256" key="10">
    <source>
        <dbReference type="ARBA" id="ARBA00023306"/>
    </source>
</evidence>
<dbReference type="PANTHER" id="PTHR13108">
    <property type="entry name" value="CONDENSIN COMPLEX SUBUNIT 2"/>
    <property type="match status" value="1"/>
</dbReference>
<dbReference type="InterPro" id="IPR022816">
    <property type="entry name" value="Condensin_barren_su2"/>
</dbReference>
<accession>A0A9N8H9U8</accession>
<evidence type="ECO:0000256" key="1">
    <source>
        <dbReference type="ARBA" id="ARBA00004286"/>
    </source>
</evidence>
<evidence type="ECO:0000313" key="13">
    <source>
        <dbReference type="Proteomes" id="UP001153069"/>
    </source>
</evidence>
<feature type="region of interest" description="Disordered" evidence="11">
    <location>
        <begin position="488"/>
        <end position="524"/>
    </location>
</feature>
<feature type="compositionally biased region" description="Basic and acidic residues" evidence="11">
    <location>
        <begin position="493"/>
        <end position="507"/>
    </location>
</feature>
<evidence type="ECO:0000256" key="2">
    <source>
        <dbReference type="ARBA" id="ARBA00004496"/>
    </source>
</evidence>
<evidence type="ECO:0000256" key="8">
    <source>
        <dbReference type="ARBA" id="ARBA00022776"/>
    </source>
</evidence>
<feature type="compositionally biased region" description="Basic and acidic residues" evidence="11">
    <location>
        <begin position="358"/>
        <end position="369"/>
    </location>
</feature>
<dbReference type="AlphaFoldDB" id="A0A9N8H9U8"/>
<dbReference type="EMBL" id="CAICTM010000292">
    <property type="protein sequence ID" value="CAB9507113.1"/>
    <property type="molecule type" value="Genomic_DNA"/>
</dbReference>
<keyword evidence="7" id="KW-0132">Cell division</keyword>
<feature type="region of interest" description="Disordered" evidence="11">
    <location>
        <begin position="341"/>
        <end position="420"/>
    </location>
</feature>
<feature type="compositionally biased region" description="Acidic residues" evidence="11">
    <location>
        <begin position="379"/>
        <end position="388"/>
    </location>
</feature>
<keyword evidence="5" id="KW-0158">Chromosome</keyword>
<sequence length="777" mass="86349">MDLDDGNNSDQPRPKQRRRRRRSSARFLRLTGRLMEDIDEVEEEAEEDNVVESDQHLGDMYKRAIRMNAENRINASNSWNLRLIENIDKFLGEDQEEKTADIDEENVDPNVPTTSRNKEKRVNFTKASCTLDASVKIYSYRVDDVHLSSYKVLANLNRTENEESSKNKKKQSNQSEATQSNSDSAEDDNDQEAASSGRSNKSSGSTLETNVANINMNKHDSAFDIDPLFHKMSKTFDEGGAKGLLLVNLGVGDNGCNIVFDSKAESNEDGAEQDSSASDDQQESTRQEGMVDISSLVGKLRDIEETTSTSIESMTLVPQLAFLREQFAELKQEGFVDTTNKASRRYASTQEEENEADMSIHQEAMERSRRSSMGRSFATEEEQDDDDGAPMFAPDDFGGGDDDDDDDHEDGVGFEPFIHLDESQSEGRFSALSFRDSYSSTSQQDKRQSQADVMLDAICSGKSLGAGEYEFFDTQALETSMSGNLWAGSAHWKRTEPARKRKEDTATKGKKKKTTKSKKGKKKNDNFAVDLTAKVVVEDLLRKPPKGKRGSNPLQLSKAVVTKHTKIDNLLPPDSGIGIDTLAGLFLRPNTVMQPAVSNDSSKGSKPRKSVCFDTTANEMFGGMAMDDDDGFGDGDDDGGGFVFADDANDDDDFVSEELKRIRKVDTKSVQVGYATIAKKVDVRRLKRDLWTEIETQIDPNETADRESMEVSSLQDGLSFQEAVNDLEESKTQGDVTLPFYFICVLHLANEKGLRLESSGLNDFVIHNDADVTKPSV</sequence>
<evidence type="ECO:0000256" key="7">
    <source>
        <dbReference type="ARBA" id="ARBA00022618"/>
    </source>
</evidence>
<dbReference type="Proteomes" id="UP001153069">
    <property type="component" value="Unassembled WGS sequence"/>
</dbReference>
<comment type="caution">
    <text evidence="12">The sequence shown here is derived from an EMBL/GenBank/DDBJ whole genome shotgun (WGS) entry which is preliminary data.</text>
</comment>
<keyword evidence="8" id="KW-0498">Mitosis</keyword>
<feature type="compositionally biased region" description="Basic residues" evidence="11">
    <location>
        <begin position="14"/>
        <end position="24"/>
    </location>
</feature>
<dbReference type="GO" id="GO:0051301">
    <property type="term" value="P:cell division"/>
    <property type="evidence" value="ECO:0007669"/>
    <property type="project" value="UniProtKB-KW"/>
</dbReference>
<feature type="compositionally biased region" description="Basic residues" evidence="11">
    <location>
        <begin position="508"/>
        <end position="522"/>
    </location>
</feature>
<dbReference type="GO" id="GO:0003682">
    <property type="term" value="F:chromatin binding"/>
    <property type="evidence" value="ECO:0007669"/>
    <property type="project" value="TreeGrafter"/>
</dbReference>
<comment type="similarity">
    <text evidence="3">Belongs to the CND2 (condensin subunit 2) family.</text>
</comment>
<feature type="region of interest" description="Disordered" evidence="11">
    <location>
        <begin position="158"/>
        <end position="206"/>
    </location>
</feature>
<feature type="region of interest" description="Disordered" evidence="11">
    <location>
        <begin position="98"/>
        <end position="119"/>
    </location>
</feature>
<evidence type="ECO:0000313" key="12">
    <source>
        <dbReference type="EMBL" id="CAB9507113.1"/>
    </source>
</evidence>
<name>A0A9N8H9U8_9STRA</name>
<evidence type="ECO:0000256" key="3">
    <source>
        <dbReference type="ARBA" id="ARBA00009471"/>
    </source>
</evidence>
<dbReference type="GO" id="GO:0005737">
    <property type="term" value="C:cytoplasm"/>
    <property type="evidence" value="ECO:0007669"/>
    <property type="project" value="UniProtKB-SubCell"/>
</dbReference>
<evidence type="ECO:0000256" key="11">
    <source>
        <dbReference type="SAM" id="MobiDB-lite"/>
    </source>
</evidence>
<keyword evidence="6" id="KW-0963">Cytoplasm</keyword>
<keyword evidence="10" id="KW-0131">Cell cycle</keyword>
<keyword evidence="9" id="KW-0226">DNA condensation</keyword>
<organism evidence="12 13">
    <name type="scientific">Seminavis robusta</name>
    <dbReference type="NCBI Taxonomy" id="568900"/>
    <lineage>
        <taxon>Eukaryota</taxon>
        <taxon>Sar</taxon>
        <taxon>Stramenopiles</taxon>
        <taxon>Ochrophyta</taxon>
        <taxon>Bacillariophyta</taxon>
        <taxon>Bacillariophyceae</taxon>
        <taxon>Bacillariophycidae</taxon>
        <taxon>Naviculales</taxon>
        <taxon>Naviculaceae</taxon>
        <taxon>Seminavis</taxon>
    </lineage>
</organism>
<proteinExistence type="inferred from homology"/>
<evidence type="ECO:0000256" key="4">
    <source>
        <dbReference type="ARBA" id="ARBA00016065"/>
    </source>
</evidence>
<evidence type="ECO:0000256" key="5">
    <source>
        <dbReference type="ARBA" id="ARBA00022454"/>
    </source>
</evidence>
<feature type="region of interest" description="Disordered" evidence="11">
    <location>
        <begin position="1"/>
        <end position="24"/>
    </location>
</feature>
<feature type="compositionally biased region" description="Low complexity" evidence="11">
    <location>
        <begin position="195"/>
        <end position="205"/>
    </location>
</feature>
<protein>
    <recommendedName>
        <fullName evidence="4">Condensin complex subunit 2</fullName>
    </recommendedName>
</protein>
<dbReference type="GO" id="GO:0007076">
    <property type="term" value="P:mitotic chromosome condensation"/>
    <property type="evidence" value="ECO:0007669"/>
    <property type="project" value="InterPro"/>
</dbReference>